<evidence type="ECO:0000256" key="11">
    <source>
        <dbReference type="ARBA" id="ARBA00023125"/>
    </source>
</evidence>
<dbReference type="InterPro" id="IPR016194">
    <property type="entry name" value="SPOC-like_C_dom_sf"/>
</dbReference>
<evidence type="ECO:0000256" key="13">
    <source>
        <dbReference type="ARBA" id="ARBA00023204"/>
    </source>
</evidence>
<keyword evidence="18" id="KW-1185">Reference proteome</keyword>
<proteinExistence type="predicted"/>
<dbReference type="GO" id="GO:0000781">
    <property type="term" value="C:chromosome, telomeric region"/>
    <property type="evidence" value="ECO:0007669"/>
    <property type="project" value="UniProtKB-SubCell"/>
</dbReference>
<evidence type="ECO:0000256" key="8">
    <source>
        <dbReference type="ARBA" id="ARBA00022806"/>
    </source>
</evidence>
<keyword evidence="6" id="KW-0227">DNA damage</keyword>
<dbReference type="PANTHER" id="PTHR12604">
    <property type="entry name" value="KU AUTOANTIGEN DNA HELICASE"/>
    <property type="match status" value="1"/>
</dbReference>
<comment type="caution">
    <text evidence="17">The sequence shown here is derived from an EMBL/GenBank/DDBJ whole genome shotgun (WGS) entry which is preliminary data.</text>
</comment>
<evidence type="ECO:0000313" key="17">
    <source>
        <dbReference type="EMBL" id="CAH2351821.1"/>
    </source>
</evidence>
<evidence type="ECO:0000256" key="3">
    <source>
        <dbReference type="ARBA" id="ARBA00012551"/>
    </source>
</evidence>
<dbReference type="InterPro" id="IPR006164">
    <property type="entry name" value="DNA_bd_Ku70/Ku80"/>
</dbReference>
<dbReference type="GO" id="GO:0003690">
    <property type="term" value="F:double-stranded DNA binding"/>
    <property type="evidence" value="ECO:0007669"/>
    <property type="project" value="TreeGrafter"/>
</dbReference>
<dbReference type="EMBL" id="CAKXYY010000004">
    <property type="protein sequence ID" value="CAH2351821.1"/>
    <property type="molecule type" value="Genomic_DNA"/>
</dbReference>
<dbReference type="GO" id="GO:0043564">
    <property type="term" value="C:Ku70:Ku80 complex"/>
    <property type="evidence" value="ECO:0007669"/>
    <property type="project" value="TreeGrafter"/>
</dbReference>
<evidence type="ECO:0000256" key="5">
    <source>
        <dbReference type="ARBA" id="ARBA00022741"/>
    </source>
</evidence>
<dbReference type="Gene3D" id="3.40.50.410">
    <property type="entry name" value="von Willebrand factor, type A domain"/>
    <property type="match status" value="1"/>
</dbReference>
<sequence>MADKEITTFVVDISSSMGVSSSPASRELSDLDLGLKYLFDVASAKAIRGRKTDFISVIAVHSPETENPYSSDDSFQNIEIVSKRIAPISYVDLKNIHSKLQPNPVPNSEYSENQLGDVFEGLVLAVSLLKDTSKLKFNRNIVLITNGESSITSFDSQLAGPTLSAMEKLSINLLVIGIDFENVDHFSDIKRKNVAKWRDICANCYNGKLITGNEALQSILYHPPLKKVRPMKAFKGQLRLGIDYQKLLKHSKRDTFKVDVKKEDIEESYEPDLDTFSLCLNVECYPATKIESLPSGHSFFVDKSKNASKISQIREYYIETAKEKDEAEKELGTRHSTSKVKSEEDPEVKVEAIQDFDKIKAFKYSNYDLIPLDPGLEEATTLKSIEGIDIVGFLKKTSFSYAYLTEESFYVIPESNSLMRSVVGFNSFCSAMIELECYAIVRYVQKENSEVRMCVLLPYTVEVDDGEFVYTCSMVRIPFKEDEKIGRFPFLTPKQKSNRDQEENGEAEESVITYPSEEVNKLMESFILSRDLDKEDSHTSNTNISIPKTVSSAKSASLLPVPPERPSDSTDSKLLSNSPAIHKFNINLRRMIIATLSNDDINDALNDPDFVQKYLVSKETNLFNLSNVLSLNSSSDKEWLSNLNLKSNPIAKELIKELDVRYITKEEADQRANKRRKGAGTNVHSLFSKNPQGTFGANEGDYDAMPDLDNLLNG</sequence>
<dbReference type="GO" id="GO:0016787">
    <property type="term" value="F:hydrolase activity"/>
    <property type="evidence" value="ECO:0007669"/>
    <property type="project" value="UniProtKB-KW"/>
</dbReference>
<dbReference type="Proteomes" id="UP000837801">
    <property type="component" value="Unassembled WGS sequence"/>
</dbReference>
<dbReference type="GO" id="GO:0005524">
    <property type="term" value="F:ATP binding"/>
    <property type="evidence" value="ECO:0007669"/>
    <property type="project" value="UniProtKB-KW"/>
</dbReference>
<dbReference type="InterPro" id="IPR036465">
    <property type="entry name" value="vWFA_dom_sf"/>
</dbReference>
<dbReference type="OrthoDB" id="30826at2759"/>
<evidence type="ECO:0000256" key="12">
    <source>
        <dbReference type="ARBA" id="ARBA00023172"/>
    </source>
</evidence>
<dbReference type="GO" id="GO:0003678">
    <property type="term" value="F:DNA helicase activity"/>
    <property type="evidence" value="ECO:0007669"/>
    <property type="project" value="UniProtKB-EC"/>
</dbReference>
<keyword evidence="4" id="KW-0158">Chromosome</keyword>
<dbReference type="Pfam" id="PF03731">
    <property type="entry name" value="Ku_N"/>
    <property type="match status" value="1"/>
</dbReference>
<dbReference type="AlphaFoldDB" id="A0A9P0QN60"/>
<name>A0A9P0QN60_9ASCO</name>
<keyword evidence="5" id="KW-0547">Nucleotide-binding</keyword>
<evidence type="ECO:0000256" key="10">
    <source>
        <dbReference type="ARBA" id="ARBA00022895"/>
    </source>
</evidence>
<dbReference type="GO" id="GO:0042162">
    <property type="term" value="F:telomeric DNA binding"/>
    <property type="evidence" value="ECO:0007669"/>
    <property type="project" value="TreeGrafter"/>
</dbReference>
<evidence type="ECO:0000313" key="18">
    <source>
        <dbReference type="Proteomes" id="UP000837801"/>
    </source>
</evidence>
<dbReference type="InterPro" id="IPR005161">
    <property type="entry name" value="Ku_N"/>
</dbReference>
<feature type="domain" description="Ku" evidence="16">
    <location>
        <begin position="350"/>
        <end position="496"/>
    </location>
</feature>
<feature type="region of interest" description="Disordered" evidence="15">
    <location>
        <begin position="555"/>
        <end position="576"/>
    </location>
</feature>
<keyword evidence="10" id="KW-0779">Telomere</keyword>
<dbReference type="PANTHER" id="PTHR12604:SF4">
    <property type="entry name" value="X-RAY REPAIR CROSS-COMPLEMENTING PROTEIN 5"/>
    <property type="match status" value="1"/>
</dbReference>
<reference evidence="17" key="1">
    <citation type="submission" date="2022-03" db="EMBL/GenBank/DDBJ databases">
        <authorList>
            <person name="Legras J.-L."/>
            <person name="Devillers H."/>
            <person name="Grondin C."/>
        </authorList>
    </citation>
    <scope>NUCLEOTIDE SEQUENCE</scope>
    <source>
        <strain evidence="17">CLIB 1423</strain>
    </source>
</reference>
<keyword evidence="8" id="KW-0347">Helicase</keyword>
<dbReference type="SMART" id="SM00559">
    <property type="entry name" value="Ku78"/>
    <property type="match status" value="1"/>
</dbReference>
<feature type="region of interest" description="Disordered" evidence="15">
    <location>
        <begin position="671"/>
        <end position="701"/>
    </location>
</feature>
<evidence type="ECO:0000256" key="6">
    <source>
        <dbReference type="ARBA" id="ARBA00022763"/>
    </source>
</evidence>
<keyword evidence="12" id="KW-0233">DNA recombination</keyword>
<evidence type="ECO:0000256" key="1">
    <source>
        <dbReference type="ARBA" id="ARBA00004123"/>
    </source>
</evidence>
<evidence type="ECO:0000256" key="2">
    <source>
        <dbReference type="ARBA" id="ARBA00004574"/>
    </source>
</evidence>
<keyword evidence="13" id="KW-0234">DNA repair</keyword>
<organism evidence="17 18">
    <name type="scientific">[Candida] railenensis</name>
    <dbReference type="NCBI Taxonomy" id="45579"/>
    <lineage>
        <taxon>Eukaryota</taxon>
        <taxon>Fungi</taxon>
        <taxon>Dikarya</taxon>
        <taxon>Ascomycota</taxon>
        <taxon>Saccharomycotina</taxon>
        <taxon>Pichiomycetes</taxon>
        <taxon>Debaryomycetaceae</taxon>
        <taxon>Kurtzmaniella</taxon>
    </lineage>
</organism>
<gene>
    <name evidence="17" type="ORF">CLIB1423_04S06722</name>
</gene>
<dbReference type="Pfam" id="PF02735">
    <property type="entry name" value="Ku"/>
    <property type="match status" value="1"/>
</dbReference>
<dbReference type="SUPFAM" id="SSF53300">
    <property type="entry name" value="vWA-like"/>
    <property type="match status" value="1"/>
</dbReference>
<dbReference type="GO" id="GO:0006310">
    <property type="term" value="P:DNA recombination"/>
    <property type="evidence" value="ECO:0007669"/>
    <property type="project" value="UniProtKB-KW"/>
</dbReference>
<feature type="compositionally biased region" description="Polar residues" evidence="15">
    <location>
        <begin position="682"/>
        <end position="695"/>
    </location>
</feature>
<evidence type="ECO:0000256" key="9">
    <source>
        <dbReference type="ARBA" id="ARBA00022840"/>
    </source>
</evidence>
<protein>
    <recommendedName>
        <fullName evidence="3">DNA helicase</fullName>
        <ecNumber evidence="3">3.6.4.12</ecNumber>
    </recommendedName>
</protein>
<keyword evidence="7" id="KW-0378">Hydrolase</keyword>
<evidence type="ECO:0000256" key="14">
    <source>
        <dbReference type="ARBA" id="ARBA00023242"/>
    </source>
</evidence>
<dbReference type="GO" id="GO:0006303">
    <property type="term" value="P:double-strand break repair via nonhomologous end joining"/>
    <property type="evidence" value="ECO:0007669"/>
    <property type="project" value="InterPro"/>
</dbReference>
<comment type="subcellular location">
    <subcellularLocation>
        <location evidence="2">Chromosome</location>
        <location evidence="2">Telomere</location>
    </subcellularLocation>
    <subcellularLocation>
        <location evidence="1">Nucleus</location>
    </subcellularLocation>
</comment>
<accession>A0A9P0QN60</accession>
<dbReference type="EC" id="3.6.4.12" evidence="3"/>
<evidence type="ECO:0000259" key="16">
    <source>
        <dbReference type="SMART" id="SM00559"/>
    </source>
</evidence>
<keyword evidence="14" id="KW-0539">Nucleus</keyword>
<evidence type="ECO:0000256" key="7">
    <source>
        <dbReference type="ARBA" id="ARBA00022801"/>
    </source>
</evidence>
<keyword evidence="11" id="KW-0238">DNA-binding</keyword>
<dbReference type="GO" id="GO:0000723">
    <property type="term" value="P:telomere maintenance"/>
    <property type="evidence" value="ECO:0007669"/>
    <property type="project" value="TreeGrafter"/>
</dbReference>
<keyword evidence="9" id="KW-0067">ATP-binding</keyword>
<evidence type="ECO:0000256" key="4">
    <source>
        <dbReference type="ARBA" id="ARBA00022454"/>
    </source>
</evidence>
<dbReference type="Gene3D" id="2.40.290.10">
    <property type="match status" value="1"/>
</dbReference>
<dbReference type="SUPFAM" id="SSF100939">
    <property type="entry name" value="SPOC domain-like"/>
    <property type="match status" value="1"/>
</dbReference>
<evidence type="ECO:0000256" key="15">
    <source>
        <dbReference type="SAM" id="MobiDB-lite"/>
    </source>
</evidence>
<feature type="region of interest" description="Disordered" evidence="15">
    <location>
        <begin position="490"/>
        <end position="514"/>
    </location>
</feature>